<keyword evidence="1" id="KW-1133">Transmembrane helix</keyword>
<feature type="transmembrane region" description="Helical" evidence="1">
    <location>
        <begin position="103"/>
        <end position="124"/>
    </location>
</feature>
<comment type="caution">
    <text evidence="2">The sequence shown here is derived from an EMBL/GenBank/DDBJ whole genome shotgun (WGS) entry which is preliminary data.</text>
</comment>
<gene>
    <name evidence="2" type="ORF">DX116_19285</name>
</gene>
<name>A0A371P026_9ACTN</name>
<reference evidence="2 3" key="1">
    <citation type="submission" date="2018-08" db="EMBL/GenBank/DDBJ databases">
        <title>Aeromicrobium sp. M2KJ-4, whole genome shotgun sequence.</title>
        <authorList>
            <person name="Tuo L."/>
        </authorList>
    </citation>
    <scope>NUCLEOTIDE SEQUENCE [LARGE SCALE GENOMIC DNA]</scope>
    <source>
        <strain evidence="2 3">M2KJ-4</strain>
    </source>
</reference>
<evidence type="ECO:0000313" key="3">
    <source>
        <dbReference type="Proteomes" id="UP000265581"/>
    </source>
</evidence>
<accession>A0A371P026</accession>
<keyword evidence="1" id="KW-0472">Membrane</keyword>
<evidence type="ECO:0000313" key="2">
    <source>
        <dbReference type="EMBL" id="REK68998.1"/>
    </source>
</evidence>
<dbReference type="EMBL" id="QUBR01000003">
    <property type="protein sequence ID" value="REK68998.1"/>
    <property type="molecule type" value="Genomic_DNA"/>
</dbReference>
<feature type="transmembrane region" description="Helical" evidence="1">
    <location>
        <begin position="69"/>
        <end position="91"/>
    </location>
</feature>
<organism evidence="2 3">
    <name type="scientific">Aeromicrobium endophyticum</name>
    <dbReference type="NCBI Taxonomy" id="2292704"/>
    <lineage>
        <taxon>Bacteria</taxon>
        <taxon>Bacillati</taxon>
        <taxon>Actinomycetota</taxon>
        <taxon>Actinomycetes</taxon>
        <taxon>Propionibacteriales</taxon>
        <taxon>Nocardioidaceae</taxon>
        <taxon>Aeromicrobium</taxon>
    </lineage>
</organism>
<dbReference type="Proteomes" id="UP000265581">
    <property type="component" value="Unassembled WGS sequence"/>
</dbReference>
<sequence length="138" mass="13983">MVVSASSTMRRVVLPVAGVTALAAASFGAAQGLDGVVGALLGGAVVIVFLGSTPVVLTPLVRRSAAMSLPVALTFLGVKSVAALVVLALLFDVGGLAGRIDFMAFGITAIAASLAWTILQLVAFRNERVPTYDLGNKD</sequence>
<dbReference type="AlphaFoldDB" id="A0A371P026"/>
<proteinExistence type="predicted"/>
<protein>
    <recommendedName>
        <fullName evidence="4">ATP synthase protein I</fullName>
    </recommendedName>
</protein>
<feature type="transmembrane region" description="Helical" evidence="1">
    <location>
        <begin position="38"/>
        <end position="57"/>
    </location>
</feature>
<keyword evidence="1" id="KW-0812">Transmembrane</keyword>
<evidence type="ECO:0000256" key="1">
    <source>
        <dbReference type="SAM" id="Phobius"/>
    </source>
</evidence>
<evidence type="ECO:0008006" key="4">
    <source>
        <dbReference type="Google" id="ProtNLM"/>
    </source>
</evidence>
<keyword evidence="3" id="KW-1185">Reference proteome</keyword>